<feature type="region of interest" description="Disordered" evidence="1">
    <location>
        <begin position="149"/>
        <end position="177"/>
    </location>
</feature>
<proteinExistence type="predicted"/>
<feature type="region of interest" description="Disordered" evidence="1">
    <location>
        <begin position="513"/>
        <end position="603"/>
    </location>
</feature>
<evidence type="ECO:0000259" key="2">
    <source>
        <dbReference type="PROSITE" id="PS50042"/>
    </source>
</evidence>
<dbReference type="PRINTS" id="PR01470">
    <property type="entry name" value="ERGCHANNEL"/>
</dbReference>
<evidence type="ECO:0000313" key="3">
    <source>
        <dbReference type="EMBL" id="JAS24232.1"/>
    </source>
</evidence>
<evidence type="ECO:0000256" key="1">
    <source>
        <dbReference type="SAM" id="MobiDB-lite"/>
    </source>
</evidence>
<dbReference type="PANTHER" id="PTHR10217">
    <property type="entry name" value="VOLTAGE AND LIGAND GATED POTASSIUM CHANNEL"/>
    <property type="match status" value="1"/>
</dbReference>
<feature type="compositionally biased region" description="Polar residues" evidence="1">
    <location>
        <begin position="676"/>
        <end position="692"/>
    </location>
</feature>
<dbReference type="Gene3D" id="2.60.120.10">
    <property type="entry name" value="Jelly Rolls"/>
    <property type="match status" value="1"/>
</dbReference>
<dbReference type="GO" id="GO:0005242">
    <property type="term" value="F:inward rectifier potassium channel activity"/>
    <property type="evidence" value="ECO:0007669"/>
    <property type="project" value="TreeGrafter"/>
</dbReference>
<dbReference type="GO" id="GO:0005886">
    <property type="term" value="C:plasma membrane"/>
    <property type="evidence" value="ECO:0007669"/>
    <property type="project" value="TreeGrafter"/>
</dbReference>
<feature type="region of interest" description="Disordered" evidence="1">
    <location>
        <begin position="191"/>
        <end position="218"/>
    </location>
</feature>
<feature type="compositionally biased region" description="Polar residues" evidence="1">
    <location>
        <begin position="191"/>
        <end position="204"/>
    </location>
</feature>
<reference evidence="3" key="1">
    <citation type="submission" date="2015-12" db="EMBL/GenBank/DDBJ databases">
        <title>De novo transcriptome assembly of four potential Pierce s Disease insect vectors from Arizona vineyards.</title>
        <authorList>
            <person name="Tassone E.E."/>
        </authorList>
    </citation>
    <scope>NUCLEOTIDE SEQUENCE</scope>
</reference>
<dbReference type="SMART" id="SM00100">
    <property type="entry name" value="cNMP"/>
    <property type="match status" value="1"/>
</dbReference>
<name>A0A1B6DF21_9HEMI</name>
<dbReference type="InterPro" id="IPR000595">
    <property type="entry name" value="cNMP-bd_dom"/>
</dbReference>
<organism evidence="3">
    <name type="scientific">Clastoptera arizonana</name>
    <name type="common">Arizona spittle bug</name>
    <dbReference type="NCBI Taxonomy" id="38151"/>
    <lineage>
        <taxon>Eukaryota</taxon>
        <taxon>Metazoa</taxon>
        <taxon>Ecdysozoa</taxon>
        <taxon>Arthropoda</taxon>
        <taxon>Hexapoda</taxon>
        <taxon>Insecta</taxon>
        <taxon>Pterygota</taxon>
        <taxon>Neoptera</taxon>
        <taxon>Paraneoptera</taxon>
        <taxon>Hemiptera</taxon>
        <taxon>Auchenorrhyncha</taxon>
        <taxon>Cercopoidea</taxon>
        <taxon>Clastopteridae</taxon>
        <taxon>Clastoptera</taxon>
    </lineage>
</organism>
<dbReference type="FunFam" id="2.60.120.10:FF:000107">
    <property type="entry name" value="Potassium voltage-gated channel unc-103"/>
    <property type="match status" value="1"/>
</dbReference>
<dbReference type="Pfam" id="PF00027">
    <property type="entry name" value="cNMP_binding"/>
    <property type="match status" value="1"/>
</dbReference>
<dbReference type="InterPro" id="IPR018490">
    <property type="entry name" value="cNMP-bd_dom_sf"/>
</dbReference>
<dbReference type="InterPro" id="IPR003967">
    <property type="entry name" value="K_chnl_volt-dep_ERG"/>
</dbReference>
<sequence>CLQADICLHLNRNLLTNCSAFDGASPGCLRALSLKFKTTHAPPGDTLVHRGDVLTSLYFISRGSIEILKDDIVMAILSKDDIFGENPCAHLTVGKSSCNVRALTYCDLHKIHRDDLLDVLELYPEFYQSFTTNLEITFYMRDEELGGVDPHSFRQSRRHEARSDTQDPGEGDAPTTLDIDVRRFTFSPPQRLNQHQASVESNGAHSHRAGSSEEVSEHYDKCGGHGILEFSTDKAGLDVTPMNLQFGENTRPSAFTSIAGMFGQLKRSLTDLHLHGINNKHILKEKPHIQAGRQTMDTRLKRSSSTHNMKHFRQEVRISPTPTVLDCSRETQPLLDHQDPSRLIELRSLKPVSELGLSSPAHALYQSMQTTQDLAPKPLPGDSNFIDDTHIGVTPSTAHLTSSSSLSPLHSMVLPTTHRTQQPIGLSSVIPPLSAGVGVGDREYITEDKERLGQRCSTCGTFRTCDPDVNTRIDRLSRQLESLEHSVASDVRLILALLQQQTGIKNINTLQDPRETAWADSCARSRPSPVRRSSSVPQNGSNYQTSLAQSRIQDDELSESLGPTRWPPSPQRRQQTVVPRRSQSQPVDLSQPPHSRHQDESAWISSTCNQLVNPANTSERSGDSEPWRLDISSRRRQTFANRCAASDEADMLEFPAAPIARLESLQEMDISRNLRRGSSSSENQPDSKSSQV</sequence>
<dbReference type="SUPFAM" id="SSF51206">
    <property type="entry name" value="cAMP-binding domain-like"/>
    <property type="match status" value="1"/>
</dbReference>
<dbReference type="GO" id="GO:0042391">
    <property type="term" value="P:regulation of membrane potential"/>
    <property type="evidence" value="ECO:0007669"/>
    <property type="project" value="TreeGrafter"/>
</dbReference>
<feature type="compositionally biased region" description="Low complexity" evidence="1">
    <location>
        <begin position="524"/>
        <end position="537"/>
    </location>
</feature>
<feature type="domain" description="Cyclic nucleotide-binding" evidence="2">
    <location>
        <begin position="20"/>
        <end position="120"/>
    </location>
</feature>
<feature type="non-terminal residue" evidence="3">
    <location>
        <position position="1"/>
    </location>
</feature>
<feature type="compositionally biased region" description="Low complexity" evidence="1">
    <location>
        <begin position="571"/>
        <end position="585"/>
    </location>
</feature>
<gene>
    <name evidence="3" type="ORF">g.16198</name>
</gene>
<dbReference type="PROSITE" id="PS50042">
    <property type="entry name" value="CNMP_BINDING_3"/>
    <property type="match status" value="1"/>
</dbReference>
<dbReference type="PANTHER" id="PTHR10217:SF548">
    <property type="entry name" value="GH12235P"/>
    <property type="match status" value="1"/>
</dbReference>
<dbReference type="CDD" id="cd00038">
    <property type="entry name" value="CAP_ED"/>
    <property type="match status" value="1"/>
</dbReference>
<dbReference type="InterPro" id="IPR050818">
    <property type="entry name" value="KCNH_animal-type"/>
</dbReference>
<dbReference type="InterPro" id="IPR014710">
    <property type="entry name" value="RmlC-like_jellyroll"/>
</dbReference>
<protein>
    <recommendedName>
        <fullName evidence="2">Cyclic nucleotide-binding domain-containing protein</fullName>
    </recommendedName>
</protein>
<accession>A0A1B6DF21</accession>
<feature type="compositionally biased region" description="Polar residues" evidence="1">
    <location>
        <begin position="538"/>
        <end position="551"/>
    </location>
</feature>
<dbReference type="EMBL" id="GEDC01013066">
    <property type="protein sequence ID" value="JAS24232.1"/>
    <property type="molecule type" value="Transcribed_RNA"/>
</dbReference>
<dbReference type="AlphaFoldDB" id="A0A1B6DF21"/>
<feature type="region of interest" description="Disordered" evidence="1">
    <location>
        <begin position="668"/>
        <end position="692"/>
    </location>
</feature>